<dbReference type="Pfam" id="PF00400">
    <property type="entry name" value="WD40"/>
    <property type="match status" value="1"/>
</dbReference>
<feature type="compositionally biased region" description="Low complexity" evidence="1">
    <location>
        <begin position="462"/>
        <end position="471"/>
    </location>
</feature>
<dbReference type="PANTHER" id="PTHR16220">
    <property type="entry name" value="WD REPEAT PROTEIN 8-RELATED"/>
    <property type="match status" value="1"/>
</dbReference>
<sequence>MDFTEIYKQTASLVSFSPGTHFLLTAVQDRLIIRRSDSFQIARTWLVDPTPSPTSAALASLSKPKGRAQAEDTSHWITHAAWSCDSEYVLAACAKTGVVSVFKLRDEAWSTRIEAGSEGLVKAEWAPDGRTVLCFSEWGLRVTMWSLVTGAATYVQYPIHPDRGYAFRKDARYFVLAERHKSKDTLGVYDAQEAYRLVRHFPLPTSSLASVSLSPTGNYLAIWEGPLEYKLHIVSLAGSVLGSFSPEPDPGFGIRMVSWHPSGMFLAVAGSDDKVHILESLTWQPIATLELPTRAPAGVHVWREPSVWLEATHGRGFLSYERIQAPFTLPTPSAQVRSKPTKPATRATTTASARGGAGTTQLAFNTSGTLLLVRSAALPAAVLLYDFPLPSHSPAPSSSSSHTTFHTTSTSLLVPRLRTVLLHTQPVSTARWNPDPGRAGRLAVACASQSVYLWSDEWVPEPSSASPASPAHTAREEEDGDGEVAECVGVPAQKFETRDVRWAPDGKGMVLLDEDTFCCAFEVEEEGQDGGGGA</sequence>
<dbReference type="AlphaFoldDB" id="A0A1M2VNN9"/>
<dbReference type="GO" id="GO:0005815">
    <property type="term" value="C:microtubule organizing center"/>
    <property type="evidence" value="ECO:0007669"/>
    <property type="project" value="TreeGrafter"/>
</dbReference>
<dbReference type="OrthoDB" id="308690at2759"/>
<reference evidence="2 3" key="1">
    <citation type="submission" date="2016-10" db="EMBL/GenBank/DDBJ databases">
        <title>Genome sequence of the basidiomycete white-rot fungus Trametes pubescens.</title>
        <authorList>
            <person name="Makela M.R."/>
            <person name="Granchi Z."/>
            <person name="Peng M."/>
            <person name="De Vries R.P."/>
            <person name="Grigoriev I."/>
            <person name="Riley R."/>
            <person name="Hilden K."/>
        </authorList>
    </citation>
    <scope>NUCLEOTIDE SEQUENCE [LARGE SCALE GENOMIC DNA]</scope>
    <source>
        <strain evidence="2 3">FBCC735</strain>
    </source>
</reference>
<feature type="region of interest" description="Disordered" evidence="1">
    <location>
        <begin position="459"/>
        <end position="483"/>
    </location>
</feature>
<dbReference type="OMA" id="CWHLNGD"/>
<dbReference type="EMBL" id="MNAD01000958">
    <property type="protein sequence ID" value="OJT09219.1"/>
    <property type="molecule type" value="Genomic_DNA"/>
</dbReference>
<protein>
    <submittedName>
        <fullName evidence="2">WD repeat-containing protein WRAP73</fullName>
    </submittedName>
</protein>
<keyword evidence="3" id="KW-1185">Reference proteome</keyword>
<dbReference type="InterPro" id="IPR001680">
    <property type="entry name" value="WD40_rpt"/>
</dbReference>
<gene>
    <name evidence="2" type="ORF">TRAPUB_14294</name>
</gene>
<evidence type="ECO:0000313" key="2">
    <source>
        <dbReference type="EMBL" id="OJT09219.1"/>
    </source>
</evidence>
<dbReference type="PANTHER" id="PTHR16220:SF0">
    <property type="entry name" value="WD REPEAT-CONTAINING PROTEIN WRAP73"/>
    <property type="match status" value="1"/>
</dbReference>
<dbReference type="SMART" id="SM00320">
    <property type="entry name" value="WD40"/>
    <property type="match status" value="3"/>
</dbReference>
<dbReference type="Proteomes" id="UP000184267">
    <property type="component" value="Unassembled WGS sequence"/>
</dbReference>
<dbReference type="GO" id="GO:1990810">
    <property type="term" value="P:microtubule anchoring at mitotic spindle pole body"/>
    <property type="evidence" value="ECO:0007669"/>
    <property type="project" value="TreeGrafter"/>
</dbReference>
<organism evidence="2 3">
    <name type="scientific">Trametes pubescens</name>
    <name type="common">White-rot fungus</name>
    <dbReference type="NCBI Taxonomy" id="154538"/>
    <lineage>
        <taxon>Eukaryota</taxon>
        <taxon>Fungi</taxon>
        <taxon>Dikarya</taxon>
        <taxon>Basidiomycota</taxon>
        <taxon>Agaricomycotina</taxon>
        <taxon>Agaricomycetes</taxon>
        <taxon>Polyporales</taxon>
        <taxon>Polyporaceae</taxon>
        <taxon>Trametes</taxon>
    </lineage>
</organism>
<dbReference type="GO" id="GO:1990811">
    <property type="term" value="C:MWP complex"/>
    <property type="evidence" value="ECO:0007669"/>
    <property type="project" value="TreeGrafter"/>
</dbReference>
<dbReference type="InterPro" id="IPR015943">
    <property type="entry name" value="WD40/YVTN_repeat-like_dom_sf"/>
</dbReference>
<dbReference type="STRING" id="154538.A0A1M2VNN9"/>
<dbReference type="SUPFAM" id="SSF82171">
    <property type="entry name" value="DPP6 N-terminal domain-like"/>
    <property type="match status" value="2"/>
</dbReference>
<name>A0A1M2VNN9_TRAPU</name>
<dbReference type="InterPro" id="IPR052778">
    <property type="entry name" value="Centrosome-WD_assoc"/>
</dbReference>
<comment type="caution">
    <text evidence="2">The sequence shown here is derived from an EMBL/GenBank/DDBJ whole genome shotgun (WGS) entry which is preliminary data.</text>
</comment>
<dbReference type="Gene3D" id="2.130.10.10">
    <property type="entry name" value="YVTN repeat-like/Quinoprotein amine dehydrogenase"/>
    <property type="match status" value="2"/>
</dbReference>
<feature type="region of interest" description="Disordered" evidence="1">
    <location>
        <begin position="331"/>
        <end position="359"/>
    </location>
</feature>
<feature type="compositionally biased region" description="Low complexity" evidence="1">
    <location>
        <begin position="341"/>
        <end position="354"/>
    </location>
</feature>
<evidence type="ECO:0000256" key="1">
    <source>
        <dbReference type="SAM" id="MobiDB-lite"/>
    </source>
</evidence>
<proteinExistence type="predicted"/>
<accession>A0A1M2VNN9</accession>
<evidence type="ECO:0000313" key="3">
    <source>
        <dbReference type="Proteomes" id="UP000184267"/>
    </source>
</evidence>